<gene>
    <name evidence="1" type="ORF">METZ01_LOCUS443004</name>
</gene>
<reference evidence="1" key="1">
    <citation type="submission" date="2018-05" db="EMBL/GenBank/DDBJ databases">
        <authorList>
            <person name="Lanie J.A."/>
            <person name="Ng W.-L."/>
            <person name="Kazmierczak K.M."/>
            <person name="Andrzejewski T.M."/>
            <person name="Davidsen T.M."/>
            <person name="Wayne K.J."/>
            <person name="Tettelin H."/>
            <person name="Glass J.I."/>
            <person name="Rusch D."/>
            <person name="Podicherti R."/>
            <person name="Tsui H.-C.T."/>
            <person name="Winkler M.E."/>
        </authorList>
    </citation>
    <scope>NUCLEOTIDE SEQUENCE</scope>
</reference>
<protein>
    <submittedName>
        <fullName evidence="1">Uncharacterized protein</fullName>
    </submittedName>
</protein>
<proteinExistence type="predicted"/>
<accession>A0A382Z4B8</accession>
<sequence length="36" mass="4103">VASTAIFGVLEFELTPNPEPFGHNHLRRRSLRLVDL</sequence>
<feature type="non-terminal residue" evidence="1">
    <location>
        <position position="1"/>
    </location>
</feature>
<name>A0A382Z4B8_9ZZZZ</name>
<feature type="non-terminal residue" evidence="1">
    <location>
        <position position="36"/>
    </location>
</feature>
<dbReference type="EMBL" id="UINC01180784">
    <property type="protein sequence ID" value="SVD90150.1"/>
    <property type="molecule type" value="Genomic_DNA"/>
</dbReference>
<organism evidence="1">
    <name type="scientific">marine metagenome</name>
    <dbReference type="NCBI Taxonomy" id="408172"/>
    <lineage>
        <taxon>unclassified sequences</taxon>
        <taxon>metagenomes</taxon>
        <taxon>ecological metagenomes</taxon>
    </lineage>
</organism>
<dbReference type="AlphaFoldDB" id="A0A382Z4B8"/>
<evidence type="ECO:0000313" key="1">
    <source>
        <dbReference type="EMBL" id="SVD90150.1"/>
    </source>
</evidence>